<name>A0A6M3IKQ9_9ZZZZ</name>
<sequence length="139" mass="16027">MQEYKRKMTEARFQSEILTPWFKKNGWTCAYEAKVSSGNTIPFSKFQPQQLPALYKVKHGILHHKISDMDVNLKPFDGFCMNKEKAYVIALFNKDKKAGRKKFYLLDIDEVMKIKNSGAKSLKIGDFELLGVTIETTIV</sequence>
<proteinExistence type="predicted"/>
<dbReference type="EMBL" id="MT141289">
    <property type="protein sequence ID" value="QJA57738.1"/>
    <property type="molecule type" value="Genomic_DNA"/>
</dbReference>
<gene>
    <name evidence="2" type="ORF">MM415A00959_0008</name>
    <name evidence="1" type="ORF">MM415B01571_0009</name>
</gene>
<evidence type="ECO:0000313" key="1">
    <source>
        <dbReference type="EMBL" id="QJA57738.1"/>
    </source>
</evidence>
<protein>
    <submittedName>
        <fullName evidence="1">Uncharacterized protein</fullName>
    </submittedName>
</protein>
<organism evidence="1">
    <name type="scientific">viral metagenome</name>
    <dbReference type="NCBI Taxonomy" id="1070528"/>
    <lineage>
        <taxon>unclassified sequences</taxon>
        <taxon>metagenomes</taxon>
        <taxon>organismal metagenomes</taxon>
    </lineage>
</organism>
<accession>A0A6M3IKQ9</accession>
<dbReference type="AlphaFoldDB" id="A0A6M3IKQ9"/>
<evidence type="ECO:0000313" key="2">
    <source>
        <dbReference type="EMBL" id="QJA78967.1"/>
    </source>
</evidence>
<dbReference type="EMBL" id="MT142361">
    <property type="protein sequence ID" value="QJA78967.1"/>
    <property type="molecule type" value="Genomic_DNA"/>
</dbReference>
<reference evidence="1" key="1">
    <citation type="submission" date="2020-03" db="EMBL/GenBank/DDBJ databases">
        <title>The deep terrestrial virosphere.</title>
        <authorList>
            <person name="Holmfeldt K."/>
            <person name="Nilsson E."/>
            <person name="Simone D."/>
            <person name="Lopez-Fernandez M."/>
            <person name="Wu X."/>
            <person name="de Brujin I."/>
            <person name="Lundin D."/>
            <person name="Andersson A."/>
            <person name="Bertilsson S."/>
            <person name="Dopson M."/>
        </authorList>
    </citation>
    <scope>NUCLEOTIDE SEQUENCE</scope>
    <source>
        <strain evidence="2">MM415A00959</strain>
        <strain evidence="1">MM415B01571</strain>
    </source>
</reference>